<keyword evidence="5" id="KW-1185">Reference proteome</keyword>
<feature type="modified residue" description="4-aspartylphosphate" evidence="2">
    <location>
        <position position="58"/>
    </location>
</feature>
<dbReference type="GO" id="GO:0000160">
    <property type="term" value="P:phosphorelay signal transduction system"/>
    <property type="evidence" value="ECO:0007669"/>
    <property type="project" value="InterPro"/>
</dbReference>
<proteinExistence type="predicted"/>
<sequence length="127" mass="14899">MSYRNILLIDDDQDDTQFFVEAVQAVNKEAVCLTSENPVKARKELETTEQLPDIIFLDYNMPAVNGLEFLKRMGQIERLKNIEVIVLSTPPEEVMVPWLDRNNIRVKYISKPVHMEELQEILKELFY</sequence>
<evidence type="ECO:0000256" key="1">
    <source>
        <dbReference type="ARBA" id="ARBA00022553"/>
    </source>
</evidence>
<dbReference type="InterPro" id="IPR050595">
    <property type="entry name" value="Bact_response_regulator"/>
</dbReference>
<dbReference type="RefSeq" id="WP_012025802.1">
    <property type="nucleotide sequence ID" value="NC_009441.1"/>
</dbReference>
<evidence type="ECO:0000313" key="4">
    <source>
        <dbReference type="EMBL" id="ABQ06836.1"/>
    </source>
</evidence>
<dbReference type="PANTHER" id="PTHR44591">
    <property type="entry name" value="STRESS RESPONSE REGULATOR PROTEIN 1"/>
    <property type="match status" value="1"/>
</dbReference>
<dbReference type="OrthoDB" id="9789181at2"/>
<dbReference type="AlphaFoldDB" id="A5FD85"/>
<organism evidence="4 5">
    <name type="scientific">Flavobacterium johnsoniae (strain ATCC 17061 / DSM 2064 / JCM 8514 / BCRC 14874 / CCUG 350202 / NBRC 14942 / NCIMB 11054 / UW101)</name>
    <name type="common">Cytophaga johnsonae</name>
    <dbReference type="NCBI Taxonomy" id="376686"/>
    <lineage>
        <taxon>Bacteria</taxon>
        <taxon>Pseudomonadati</taxon>
        <taxon>Bacteroidota</taxon>
        <taxon>Flavobacteriia</taxon>
        <taxon>Flavobacteriales</taxon>
        <taxon>Flavobacteriaceae</taxon>
        <taxon>Flavobacterium</taxon>
    </lineage>
</organism>
<keyword evidence="1 2" id="KW-0597">Phosphoprotein</keyword>
<name>A5FD85_FLAJ1</name>
<protein>
    <submittedName>
        <fullName evidence="4">Response regulator receiver protein</fullName>
    </submittedName>
</protein>
<dbReference type="Gene3D" id="3.40.50.2300">
    <property type="match status" value="1"/>
</dbReference>
<dbReference type="PANTHER" id="PTHR44591:SF3">
    <property type="entry name" value="RESPONSE REGULATORY DOMAIN-CONTAINING PROTEIN"/>
    <property type="match status" value="1"/>
</dbReference>
<dbReference type="HOGENOM" id="CLU_000445_69_17_10"/>
<dbReference type="eggNOG" id="COG3706">
    <property type="taxonomic scope" value="Bacteria"/>
</dbReference>
<dbReference type="STRING" id="376686.Fjoh_3825"/>
<dbReference type="InterPro" id="IPR011006">
    <property type="entry name" value="CheY-like_superfamily"/>
</dbReference>
<dbReference type="Proteomes" id="UP000006694">
    <property type="component" value="Chromosome"/>
</dbReference>
<dbReference type="KEGG" id="fjo:Fjoh_3825"/>
<feature type="domain" description="Response regulatory" evidence="3">
    <location>
        <begin position="5"/>
        <end position="126"/>
    </location>
</feature>
<dbReference type="SMART" id="SM00448">
    <property type="entry name" value="REC"/>
    <property type="match status" value="1"/>
</dbReference>
<gene>
    <name evidence="4" type="ordered locus">Fjoh_3825</name>
</gene>
<accession>A5FD85</accession>
<evidence type="ECO:0000259" key="3">
    <source>
        <dbReference type="PROSITE" id="PS50110"/>
    </source>
</evidence>
<dbReference type="InterPro" id="IPR001789">
    <property type="entry name" value="Sig_transdc_resp-reg_receiver"/>
</dbReference>
<dbReference type="GeneID" id="31766746"/>
<evidence type="ECO:0000256" key="2">
    <source>
        <dbReference type="PROSITE-ProRule" id="PRU00169"/>
    </source>
</evidence>
<evidence type="ECO:0000313" key="5">
    <source>
        <dbReference type="Proteomes" id="UP000006694"/>
    </source>
</evidence>
<dbReference type="Pfam" id="PF00072">
    <property type="entry name" value="Response_reg"/>
    <property type="match status" value="1"/>
</dbReference>
<dbReference type="PROSITE" id="PS50110">
    <property type="entry name" value="RESPONSE_REGULATORY"/>
    <property type="match status" value="1"/>
</dbReference>
<dbReference type="SUPFAM" id="SSF52172">
    <property type="entry name" value="CheY-like"/>
    <property type="match status" value="1"/>
</dbReference>
<dbReference type="EMBL" id="CP000685">
    <property type="protein sequence ID" value="ABQ06836.1"/>
    <property type="molecule type" value="Genomic_DNA"/>
</dbReference>
<reference evidence="4 5" key="1">
    <citation type="journal article" date="2009" name="Appl. Environ. Microbiol.">
        <title>Novel features of the polysaccharide-digesting gliding bacterium Flavobacterium johnsoniae as revealed by genome sequence analysis.</title>
        <authorList>
            <person name="McBride M.J."/>
            <person name="Xie G."/>
            <person name="Martens E.C."/>
            <person name="Lapidus A."/>
            <person name="Henrissat B."/>
            <person name="Rhodes R.G."/>
            <person name="Goltsman E."/>
            <person name="Wang W."/>
            <person name="Xu J."/>
            <person name="Hunnicutt D.W."/>
            <person name="Staroscik A.M."/>
            <person name="Hoover T.R."/>
            <person name="Cheng Y.Q."/>
            <person name="Stein J.L."/>
        </authorList>
    </citation>
    <scope>NUCLEOTIDE SEQUENCE [LARGE SCALE GENOMIC DNA]</scope>
    <source>
        <strain evidence="5">ATCC 17061 / DSM 2064 / JCM 8514 / BCRC 14874 / CCUG 350202 / NBRC 14942 / NCIMB 11054 / UW101</strain>
    </source>
</reference>